<dbReference type="PANTHER" id="PTHR47506">
    <property type="entry name" value="TRANSCRIPTIONAL REGULATORY PROTEIN"/>
    <property type="match status" value="1"/>
</dbReference>
<proteinExistence type="predicted"/>
<dbReference type="SUPFAM" id="SSF46689">
    <property type="entry name" value="Homeodomain-like"/>
    <property type="match status" value="1"/>
</dbReference>
<organism evidence="5 6">
    <name type="scientific">Flammeovirga aprica JL-4</name>
    <dbReference type="NCBI Taxonomy" id="694437"/>
    <lineage>
        <taxon>Bacteria</taxon>
        <taxon>Pseudomonadati</taxon>
        <taxon>Bacteroidota</taxon>
        <taxon>Cytophagia</taxon>
        <taxon>Cytophagales</taxon>
        <taxon>Flammeovirgaceae</taxon>
        <taxon>Flammeovirga</taxon>
    </lineage>
</organism>
<dbReference type="GO" id="GO:0003677">
    <property type="term" value="F:DNA binding"/>
    <property type="evidence" value="ECO:0007669"/>
    <property type="project" value="UniProtKB-KW"/>
</dbReference>
<feature type="domain" description="HTH tetR-type" evidence="4">
    <location>
        <begin position="12"/>
        <end position="49"/>
    </location>
</feature>
<dbReference type="PANTHER" id="PTHR47506:SF7">
    <property type="entry name" value="TRANSCRIPTIONAL REGULATORY PROTEIN"/>
    <property type="match status" value="1"/>
</dbReference>
<comment type="caution">
    <text evidence="5">The sequence shown here is derived from an EMBL/GenBank/DDBJ whole genome shotgun (WGS) entry which is preliminary data.</text>
</comment>
<keyword evidence="1" id="KW-0805">Transcription regulation</keyword>
<dbReference type="Proteomes" id="UP000576082">
    <property type="component" value="Unassembled WGS sequence"/>
</dbReference>
<dbReference type="AlphaFoldDB" id="A0A7X9XCC0"/>
<dbReference type="InterPro" id="IPR009057">
    <property type="entry name" value="Homeodomain-like_sf"/>
</dbReference>
<evidence type="ECO:0000313" key="6">
    <source>
        <dbReference type="Proteomes" id="UP000576082"/>
    </source>
</evidence>
<evidence type="ECO:0000256" key="2">
    <source>
        <dbReference type="ARBA" id="ARBA00023125"/>
    </source>
</evidence>
<evidence type="ECO:0000259" key="4">
    <source>
        <dbReference type="Pfam" id="PF00440"/>
    </source>
</evidence>
<dbReference type="EMBL" id="JABANE010000107">
    <property type="protein sequence ID" value="NME71651.1"/>
    <property type="molecule type" value="Genomic_DNA"/>
</dbReference>
<accession>A0A7X9XCC0</accession>
<sequence length="185" mass="21057">MRPQKINDEELIESIFQSIRSKGFDGVSIRDLEKCSGLKKASLYHRFPNGKIEMTQKVMAFVGEWVSQNILSLLKDQSLDTEVRLNKALESISVFYNKGEYTCLFKALSLENSYSIFDKELEKGMSNWIGAWEQYGIDKGLDPVLAKDNAVKVMIQLQGSLTVSKVMKNNEVFAQTLKDIAQLYQ</sequence>
<protein>
    <submittedName>
        <fullName evidence="5">TetR/AcrR family transcriptional regulator</fullName>
    </submittedName>
</protein>
<evidence type="ECO:0000256" key="1">
    <source>
        <dbReference type="ARBA" id="ARBA00023015"/>
    </source>
</evidence>
<evidence type="ECO:0000256" key="3">
    <source>
        <dbReference type="ARBA" id="ARBA00023163"/>
    </source>
</evidence>
<keyword evidence="6" id="KW-1185">Reference proteome</keyword>
<dbReference type="InterPro" id="IPR001647">
    <property type="entry name" value="HTH_TetR"/>
</dbReference>
<gene>
    <name evidence="5" type="ORF">HHU12_27045</name>
</gene>
<evidence type="ECO:0000313" key="5">
    <source>
        <dbReference type="EMBL" id="NME71651.1"/>
    </source>
</evidence>
<keyword evidence="2" id="KW-0238">DNA-binding</keyword>
<keyword evidence="3" id="KW-0804">Transcription</keyword>
<dbReference type="RefSeq" id="WP_169659859.1">
    <property type="nucleotide sequence ID" value="NZ_JABANE010000107.1"/>
</dbReference>
<reference evidence="5 6" key="1">
    <citation type="submission" date="2020-04" db="EMBL/GenBank/DDBJ databases">
        <title>Flammeovirga sp. SR4, a novel species isolated from seawater.</title>
        <authorList>
            <person name="Wang X."/>
        </authorList>
    </citation>
    <scope>NUCLEOTIDE SEQUENCE [LARGE SCALE GENOMIC DNA]</scope>
    <source>
        <strain evidence="5 6">ATCC 23126</strain>
    </source>
</reference>
<dbReference type="Pfam" id="PF00440">
    <property type="entry name" value="TetR_N"/>
    <property type="match status" value="1"/>
</dbReference>
<name>A0A7X9XCC0_9BACT</name>
<dbReference type="Gene3D" id="1.10.357.10">
    <property type="entry name" value="Tetracycline Repressor, domain 2"/>
    <property type="match status" value="1"/>
</dbReference>